<dbReference type="Pfam" id="PF00067">
    <property type="entry name" value="p450"/>
    <property type="match status" value="1"/>
</dbReference>
<dbReference type="ExpressionAtlas" id="F2DKD5">
    <property type="expression patterns" value="baseline and differential"/>
</dbReference>
<dbReference type="InterPro" id="IPR002401">
    <property type="entry name" value="Cyt_P450_E_grp-I"/>
</dbReference>
<reference evidence="6" key="1">
    <citation type="journal article" date="2011" name="Plant Physiol.">
        <title>Comprehensive sequence analysis of 24,783 barley full-length cDNAs derived from 12 clone libraries.</title>
        <authorList>
            <person name="Matsumoto T."/>
            <person name="Tanaka T."/>
            <person name="Sakai H."/>
            <person name="Amano N."/>
            <person name="Kanamori H."/>
            <person name="Kurita K."/>
            <person name="Kikuta A."/>
            <person name="Kamiya K."/>
            <person name="Yamamoto M."/>
            <person name="Ikawa H."/>
            <person name="Fujii N."/>
            <person name="Hori K."/>
            <person name="Itoh T."/>
            <person name="Sato K."/>
        </authorList>
    </citation>
    <scope>NUCLEOTIDE SEQUENCE</scope>
    <source>
        <tissue evidence="6">Shoot and root</tissue>
    </source>
</reference>
<dbReference type="PRINTS" id="PR00463">
    <property type="entry name" value="EP450I"/>
</dbReference>
<dbReference type="InterPro" id="IPR036396">
    <property type="entry name" value="Cyt_P450_sf"/>
</dbReference>
<proteinExistence type="evidence at transcript level"/>
<protein>
    <submittedName>
        <fullName evidence="6">Predicted protein</fullName>
    </submittedName>
</protein>
<dbReference type="AlphaFoldDB" id="F2DKD5"/>
<dbReference type="PANTHER" id="PTHR24298:SF80">
    <property type="entry name" value="OS02G0108800 PROTEIN"/>
    <property type="match status" value="1"/>
</dbReference>
<dbReference type="eggNOG" id="KOG0156">
    <property type="taxonomic scope" value="Eukaryota"/>
</dbReference>
<name>F2DKD5_HORVV</name>
<dbReference type="GO" id="GO:0016705">
    <property type="term" value="F:oxidoreductase activity, acting on paired donors, with incorporation or reduction of molecular oxygen"/>
    <property type="evidence" value="ECO:0007669"/>
    <property type="project" value="InterPro"/>
</dbReference>
<dbReference type="SUPFAM" id="SSF48264">
    <property type="entry name" value="Cytochrome P450"/>
    <property type="match status" value="1"/>
</dbReference>
<dbReference type="PaxDb" id="4513-MLOC_26911.7"/>
<evidence type="ECO:0000256" key="1">
    <source>
        <dbReference type="ARBA" id="ARBA00004167"/>
    </source>
</evidence>
<keyword evidence="5" id="KW-0472">Membrane</keyword>
<keyword evidence="3" id="KW-0479">Metal-binding</keyword>
<dbReference type="PANTHER" id="PTHR24298">
    <property type="entry name" value="FLAVONOID 3'-MONOOXYGENASE-RELATED"/>
    <property type="match status" value="1"/>
</dbReference>
<dbReference type="GO" id="GO:0016020">
    <property type="term" value="C:membrane"/>
    <property type="evidence" value="ECO:0007669"/>
    <property type="project" value="UniProtKB-SubCell"/>
</dbReference>
<dbReference type="EMBL" id="AK364353">
    <property type="protein sequence ID" value="BAJ95556.1"/>
    <property type="molecule type" value="mRNA"/>
</dbReference>
<dbReference type="GO" id="GO:0005506">
    <property type="term" value="F:iron ion binding"/>
    <property type="evidence" value="ECO:0007669"/>
    <property type="project" value="InterPro"/>
</dbReference>
<dbReference type="Gene3D" id="1.10.630.10">
    <property type="entry name" value="Cytochrome P450"/>
    <property type="match status" value="1"/>
</dbReference>
<evidence type="ECO:0000256" key="5">
    <source>
        <dbReference type="ARBA" id="ARBA00023136"/>
    </source>
</evidence>
<dbReference type="InterPro" id="IPR051103">
    <property type="entry name" value="Plant_metabolite_P450s"/>
</dbReference>
<evidence type="ECO:0000256" key="4">
    <source>
        <dbReference type="ARBA" id="ARBA00022989"/>
    </source>
</evidence>
<evidence type="ECO:0000313" key="6">
    <source>
        <dbReference type="EMBL" id="BAJ95556.1"/>
    </source>
</evidence>
<evidence type="ECO:0000256" key="2">
    <source>
        <dbReference type="ARBA" id="ARBA00022692"/>
    </source>
</evidence>
<sequence length="312" mass="35108">MRDTLVRDLRVRAGAGDPVEVRTLFWNAMFNLLVYMSLGVRLAPEVLDEMQDMQLWVVRAIIGFPIFSFFPALTKRLFRKRWEAHLAVPRRQDEILLLLIEARRSVSVPRGADDPPCYADSLLALRVADEGDRPLTDSELVSLCSEFLSGGTNSTVTSLEWIMVELVNHPDMQAKVYEEVRSKPELSRGDLQGMPYLKAVVLEGLRLHPPAHFLLPHGVQSDMENGGYRVPKGAEVNFLITEFGRWSRRICSALCWAALSRCCQHVAIAEPNPRQIRDFHVDIAARQPRRGCIAARGDGRVFSGDGDDCQLA</sequence>
<keyword evidence="2" id="KW-0812">Transmembrane</keyword>
<dbReference type="InterPro" id="IPR001128">
    <property type="entry name" value="Cyt_P450"/>
</dbReference>
<comment type="subcellular location">
    <subcellularLocation>
        <location evidence="1">Membrane</location>
        <topology evidence="1">Single-pass membrane protein</topology>
    </subcellularLocation>
</comment>
<evidence type="ECO:0000256" key="3">
    <source>
        <dbReference type="ARBA" id="ARBA00022723"/>
    </source>
</evidence>
<accession>F2DKD5</accession>
<dbReference type="GO" id="GO:0020037">
    <property type="term" value="F:heme binding"/>
    <property type="evidence" value="ECO:0007669"/>
    <property type="project" value="InterPro"/>
</dbReference>
<keyword evidence="4" id="KW-1133">Transmembrane helix</keyword>
<organism evidence="6">
    <name type="scientific">Hordeum vulgare subsp. vulgare</name>
    <name type="common">Domesticated barley</name>
    <dbReference type="NCBI Taxonomy" id="112509"/>
    <lineage>
        <taxon>Eukaryota</taxon>
        <taxon>Viridiplantae</taxon>
        <taxon>Streptophyta</taxon>
        <taxon>Embryophyta</taxon>
        <taxon>Tracheophyta</taxon>
        <taxon>Spermatophyta</taxon>
        <taxon>Magnoliopsida</taxon>
        <taxon>Liliopsida</taxon>
        <taxon>Poales</taxon>
        <taxon>Poaceae</taxon>
        <taxon>BOP clade</taxon>
        <taxon>Pooideae</taxon>
        <taxon>Triticodae</taxon>
        <taxon>Triticeae</taxon>
        <taxon>Hordeinae</taxon>
        <taxon>Hordeum</taxon>
    </lineage>
</organism>
<dbReference type="GO" id="GO:0004497">
    <property type="term" value="F:monooxygenase activity"/>
    <property type="evidence" value="ECO:0007669"/>
    <property type="project" value="InterPro"/>
</dbReference>